<protein>
    <recommendedName>
        <fullName evidence="4">Transmembrane protein</fullName>
    </recommendedName>
</protein>
<feature type="transmembrane region" description="Helical" evidence="1">
    <location>
        <begin position="294"/>
        <end position="315"/>
    </location>
</feature>
<keyword evidence="1" id="KW-0812">Transmembrane</keyword>
<feature type="transmembrane region" description="Helical" evidence="1">
    <location>
        <begin position="80"/>
        <end position="101"/>
    </location>
</feature>
<keyword evidence="1" id="KW-1133">Transmembrane helix</keyword>
<evidence type="ECO:0000313" key="3">
    <source>
        <dbReference type="Proteomes" id="UP000243579"/>
    </source>
</evidence>
<evidence type="ECO:0008006" key="4">
    <source>
        <dbReference type="Google" id="ProtNLM"/>
    </source>
</evidence>
<evidence type="ECO:0000256" key="1">
    <source>
        <dbReference type="SAM" id="Phobius"/>
    </source>
</evidence>
<dbReference type="AlphaFoldDB" id="A0A1V9YB63"/>
<sequence length="334" mass="36394">MSTRTLDALPTSFADVPSAVVNAGGVSGYVTKTLTVHLTTKKSIGSKLCAYLGSVVLTLPVLLLPIFVALKADGDLSWTWVHTLIPLWLLDALLFVAYLHFTRTDDTANTVVEGDINADTTSLLHAPSQKIMTKFVARFGTNLTVDVPRVQMLSLVFTVVTQVLVALRLDGQLAWKWSYISLPYCLVMIFDPSITSVLQVLQAIFVAQKLDMELSWSWAVILLPTWLPAFIIVFILPAAIAFSLLSVNEGNEQPSVVRAIAALLGLVFAFGLVFGPQLLLVLRLEYTVFDATYIILPWLILYGLLVIGGLAHAFVTPAENNIENVSVTVSYGTA</sequence>
<evidence type="ECO:0000313" key="2">
    <source>
        <dbReference type="EMBL" id="OQR82946.1"/>
    </source>
</evidence>
<name>A0A1V9YB63_ACHHY</name>
<keyword evidence="1" id="KW-0472">Membrane</keyword>
<dbReference type="InterPro" id="IPR019396">
    <property type="entry name" value="TM_Fragile-X-F-assoc"/>
</dbReference>
<dbReference type="EMBL" id="JNBR01002408">
    <property type="protein sequence ID" value="OQR82946.1"/>
    <property type="molecule type" value="Genomic_DNA"/>
</dbReference>
<comment type="caution">
    <text evidence="2">The sequence shown here is derived from an EMBL/GenBank/DDBJ whole genome shotgun (WGS) entry which is preliminary data.</text>
</comment>
<accession>A0A1V9YB63</accession>
<dbReference type="Proteomes" id="UP000243579">
    <property type="component" value="Unassembled WGS sequence"/>
</dbReference>
<proteinExistence type="predicted"/>
<feature type="transmembrane region" description="Helical" evidence="1">
    <location>
        <begin position="259"/>
        <end position="282"/>
    </location>
</feature>
<feature type="transmembrane region" description="Helical" evidence="1">
    <location>
        <begin position="218"/>
        <end position="247"/>
    </location>
</feature>
<organism evidence="2 3">
    <name type="scientific">Achlya hypogyna</name>
    <name type="common">Oomycete</name>
    <name type="synonym">Protoachlya hypogyna</name>
    <dbReference type="NCBI Taxonomy" id="1202772"/>
    <lineage>
        <taxon>Eukaryota</taxon>
        <taxon>Sar</taxon>
        <taxon>Stramenopiles</taxon>
        <taxon>Oomycota</taxon>
        <taxon>Saprolegniomycetes</taxon>
        <taxon>Saprolegniales</taxon>
        <taxon>Achlyaceae</taxon>
        <taxon>Achlya</taxon>
    </lineage>
</organism>
<gene>
    <name evidence="2" type="ORF">ACHHYP_15330</name>
</gene>
<reference evidence="2 3" key="1">
    <citation type="journal article" date="2014" name="Genome Biol. Evol.">
        <title>The secreted proteins of Achlya hypogyna and Thraustotheca clavata identify the ancestral oomycete secretome and reveal gene acquisitions by horizontal gene transfer.</title>
        <authorList>
            <person name="Misner I."/>
            <person name="Blouin N."/>
            <person name="Leonard G."/>
            <person name="Richards T.A."/>
            <person name="Lane C.E."/>
        </authorList>
    </citation>
    <scope>NUCLEOTIDE SEQUENCE [LARGE SCALE GENOMIC DNA]</scope>
    <source>
        <strain evidence="2 3">ATCC 48635</strain>
    </source>
</reference>
<dbReference type="OrthoDB" id="72976at2759"/>
<feature type="transmembrane region" description="Helical" evidence="1">
    <location>
        <begin position="152"/>
        <end position="169"/>
    </location>
</feature>
<dbReference type="PANTHER" id="PTHR13568:SF9">
    <property type="entry name" value="TRANSMEMBRANE PROTEIN 203"/>
    <property type="match status" value="1"/>
</dbReference>
<keyword evidence="3" id="KW-1185">Reference proteome</keyword>
<feature type="transmembrane region" description="Helical" evidence="1">
    <location>
        <begin position="48"/>
        <end position="68"/>
    </location>
</feature>
<dbReference type="PANTHER" id="PTHR13568">
    <property type="entry name" value="FAM11A, B PROTEIN"/>
    <property type="match status" value="1"/>
</dbReference>
<feature type="transmembrane region" description="Helical" evidence="1">
    <location>
        <begin position="181"/>
        <end position="206"/>
    </location>
</feature>